<reference evidence="1 2" key="1">
    <citation type="journal article" date="2021" name="Hortic Res">
        <title>Chromosome-scale assembly of the Dendrobium chrysotoxum genome enhances the understanding of orchid evolution.</title>
        <authorList>
            <person name="Zhang Y."/>
            <person name="Zhang G.Q."/>
            <person name="Zhang D."/>
            <person name="Liu X.D."/>
            <person name="Xu X.Y."/>
            <person name="Sun W.H."/>
            <person name="Yu X."/>
            <person name="Zhu X."/>
            <person name="Wang Z.W."/>
            <person name="Zhao X."/>
            <person name="Zhong W.Y."/>
            <person name="Chen H."/>
            <person name="Yin W.L."/>
            <person name="Huang T."/>
            <person name="Niu S.C."/>
            <person name="Liu Z.J."/>
        </authorList>
    </citation>
    <scope>NUCLEOTIDE SEQUENCE [LARGE SCALE GENOMIC DNA]</scope>
    <source>
        <strain evidence="1">Lindl</strain>
    </source>
</reference>
<organism evidence="1 2">
    <name type="scientific">Dendrobium chrysotoxum</name>
    <name type="common">Orchid</name>
    <dbReference type="NCBI Taxonomy" id="161865"/>
    <lineage>
        <taxon>Eukaryota</taxon>
        <taxon>Viridiplantae</taxon>
        <taxon>Streptophyta</taxon>
        <taxon>Embryophyta</taxon>
        <taxon>Tracheophyta</taxon>
        <taxon>Spermatophyta</taxon>
        <taxon>Magnoliopsida</taxon>
        <taxon>Liliopsida</taxon>
        <taxon>Asparagales</taxon>
        <taxon>Orchidaceae</taxon>
        <taxon>Epidendroideae</taxon>
        <taxon>Malaxideae</taxon>
        <taxon>Dendrobiinae</taxon>
        <taxon>Dendrobium</taxon>
    </lineage>
</organism>
<accession>A0AAV7GLT7</accession>
<evidence type="ECO:0000313" key="1">
    <source>
        <dbReference type="EMBL" id="KAH0456643.1"/>
    </source>
</evidence>
<comment type="caution">
    <text evidence="1">The sequence shown here is derived from an EMBL/GenBank/DDBJ whole genome shotgun (WGS) entry which is preliminary data.</text>
</comment>
<evidence type="ECO:0000313" key="2">
    <source>
        <dbReference type="Proteomes" id="UP000775213"/>
    </source>
</evidence>
<gene>
    <name evidence="1" type="ORF">IEQ34_014550</name>
</gene>
<keyword evidence="2" id="KW-1185">Reference proteome</keyword>
<dbReference type="Proteomes" id="UP000775213">
    <property type="component" value="Unassembled WGS sequence"/>
</dbReference>
<protein>
    <submittedName>
        <fullName evidence="1">Uncharacterized protein</fullName>
    </submittedName>
</protein>
<name>A0AAV7GLT7_DENCH</name>
<proteinExistence type="predicted"/>
<dbReference type="AlphaFoldDB" id="A0AAV7GLT7"/>
<sequence length="144" mass="16413">MIPVDIPNHNISPNYPTHILEELMAIPANSQILYHSQRRLSVRRRASAIANQPHCHRQPLAVLPNPLPSLLHIPQFPRFHLQFPNFRIYLRRSLVLPIAGDENVHAAGYLNPAPPSLLPHPVIPHRRPHLCHLPLSPDERVDFG</sequence>
<dbReference type="EMBL" id="JAGFBR010000013">
    <property type="protein sequence ID" value="KAH0456643.1"/>
    <property type="molecule type" value="Genomic_DNA"/>
</dbReference>